<organism evidence="2 3">
    <name type="scientific">Aspergillus sydowii CBS 593.65</name>
    <dbReference type="NCBI Taxonomy" id="1036612"/>
    <lineage>
        <taxon>Eukaryota</taxon>
        <taxon>Fungi</taxon>
        <taxon>Dikarya</taxon>
        <taxon>Ascomycota</taxon>
        <taxon>Pezizomycotina</taxon>
        <taxon>Eurotiomycetes</taxon>
        <taxon>Eurotiomycetidae</taxon>
        <taxon>Eurotiales</taxon>
        <taxon>Aspergillaceae</taxon>
        <taxon>Aspergillus</taxon>
        <taxon>Aspergillus subgen. Nidulantes</taxon>
    </lineage>
</organism>
<feature type="transmembrane region" description="Helical" evidence="1">
    <location>
        <begin position="29"/>
        <end position="49"/>
    </location>
</feature>
<name>A0A1L9TRW4_9EURO</name>
<keyword evidence="1" id="KW-0812">Transmembrane</keyword>
<keyword evidence="1" id="KW-1133">Transmembrane helix</keyword>
<protein>
    <submittedName>
        <fullName evidence="2">Uncharacterized protein</fullName>
    </submittedName>
</protein>
<keyword evidence="1" id="KW-0472">Membrane</keyword>
<evidence type="ECO:0000256" key="1">
    <source>
        <dbReference type="SAM" id="Phobius"/>
    </source>
</evidence>
<dbReference type="VEuPathDB" id="FungiDB:ASPSYDRAFT_40789"/>
<proteinExistence type="predicted"/>
<gene>
    <name evidence="2" type="ORF">ASPSYDRAFT_40789</name>
</gene>
<keyword evidence="3" id="KW-1185">Reference proteome</keyword>
<reference evidence="3" key="1">
    <citation type="journal article" date="2017" name="Genome Biol.">
        <title>Comparative genomics reveals high biological diversity and specific adaptations in the industrially and medically important fungal genus Aspergillus.</title>
        <authorList>
            <person name="de Vries R.P."/>
            <person name="Riley R."/>
            <person name="Wiebenga A."/>
            <person name="Aguilar-Osorio G."/>
            <person name="Amillis S."/>
            <person name="Uchima C.A."/>
            <person name="Anderluh G."/>
            <person name="Asadollahi M."/>
            <person name="Askin M."/>
            <person name="Barry K."/>
            <person name="Battaglia E."/>
            <person name="Bayram O."/>
            <person name="Benocci T."/>
            <person name="Braus-Stromeyer S.A."/>
            <person name="Caldana C."/>
            <person name="Canovas D."/>
            <person name="Cerqueira G.C."/>
            <person name="Chen F."/>
            <person name="Chen W."/>
            <person name="Choi C."/>
            <person name="Clum A."/>
            <person name="Dos Santos R.A."/>
            <person name="Damasio A.R."/>
            <person name="Diallinas G."/>
            <person name="Emri T."/>
            <person name="Fekete E."/>
            <person name="Flipphi M."/>
            <person name="Freyberg S."/>
            <person name="Gallo A."/>
            <person name="Gournas C."/>
            <person name="Habgood R."/>
            <person name="Hainaut M."/>
            <person name="Harispe M.L."/>
            <person name="Henrissat B."/>
            <person name="Hilden K.S."/>
            <person name="Hope R."/>
            <person name="Hossain A."/>
            <person name="Karabika E."/>
            <person name="Karaffa L."/>
            <person name="Karanyi Z."/>
            <person name="Krasevec N."/>
            <person name="Kuo A."/>
            <person name="Kusch H."/>
            <person name="LaButti K."/>
            <person name="Lagendijk E.L."/>
            <person name="Lapidus A."/>
            <person name="Levasseur A."/>
            <person name="Lindquist E."/>
            <person name="Lipzen A."/>
            <person name="Logrieco A.F."/>
            <person name="MacCabe A."/>
            <person name="Maekelae M.R."/>
            <person name="Malavazi I."/>
            <person name="Melin P."/>
            <person name="Meyer V."/>
            <person name="Mielnichuk N."/>
            <person name="Miskei M."/>
            <person name="Molnar A.P."/>
            <person name="Mule G."/>
            <person name="Ngan C.Y."/>
            <person name="Orejas M."/>
            <person name="Orosz E."/>
            <person name="Ouedraogo J.P."/>
            <person name="Overkamp K.M."/>
            <person name="Park H.-S."/>
            <person name="Perrone G."/>
            <person name="Piumi F."/>
            <person name="Punt P.J."/>
            <person name="Ram A.F."/>
            <person name="Ramon A."/>
            <person name="Rauscher S."/>
            <person name="Record E."/>
            <person name="Riano-Pachon D.M."/>
            <person name="Robert V."/>
            <person name="Roehrig J."/>
            <person name="Ruller R."/>
            <person name="Salamov A."/>
            <person name="Salih N.S."/>
            <person name="Samson R.A."/>
            <person name="Sandor E."/>
            <person name="Sanguinetti M."/>
            <person name="Schuetze T."/>
            <person name="Sepcic K."/>
            <person name="Shelest E."/>
            <person name="Sherlock G."/>
            <person name="Sophianopoulou V."/>
            <person name="Squina F.M."/>
            <person name="Sun H."/>
            <person name="Susca A."/>
            <person name="Todd R.B."/>
            <person name="Tsang A."/>
            <person name="Unkles S.E."/>
            <person name="van de Wiele N."/>
            <person name="van Rossen-Uffink D."/>
            <person name="Oliveira J.V."/>
            <person name="Vesth T.C."/>
            <person name="Visser J."/>
            <person name="Yu J.-H."/>
            <person name="Zhou M."/>
            <person name="Andersen M.R."/>
            <person name="Archer D.B."/>
            <person name="Baker S.E."/>
            <person name="Benoit I."/>
            <person name="Brakhage A.A."/>
            <person name="Braus G.H."/>
            <person name="Fischer R."/>
            <person name="Frisvad J.C."/>
            <person name="Goldman G.H."/>
            <person name="Houbraken J."/>
            <person name="Oakley B."/>
            <person name="Pocsi I."/>
            <person name="Scazzocchio C."/>
            <person name="Seiboth B."/>
            <person name="vanKuyk P.A."/>
            <person name="Wortman J."/>
            <person name="Dyer P.S."/>
            <person name="Grigoriev I.V."/>
        </authorList>
    </citation>
    <scope>NUCLEOTIDE SEQUENCE [LARGE SCALE GENOMIC DNA]</scope>
    <source>
        <strain evidence="3">CBS 593.65</strain>
    </source>
</reference>
<dbReference type="AlphaFoldDB" id="A0A1L9TRW4"/>
<accession>A0A1L9TRW4</accession>
<evidence type="ECO:0000313" key="2">
    <source>
        <dbReference type="EMBL" id="OJJ62174.1"/>
    </source>
</evidence>
<evidence type="ECO:0000313" key="3">
    <source>
        <dbReference type="Proteomes" id="UP000184356"/>
    </source>
</evidence>
<dbReference type="GeneID" id="63762224"/>
<dbReference type="Proteomes" id="UP000184356">
    <property type="component" value="Unassembled WGS sequence"/>
</dbReference>
<dbReference type="RefSeq" id="XP_040705980.1">
    <property type="nucleotide sequence ID" value="XM_040846151.1"/>
</dbReference>
<dbReference type="EMBL" id="KV878583">
    <property type="protein sequence ID" value="OJJ62174.1"/>
    <property type="molecule type" value="Genomic_DNA"/>
</dbReference>
<sequence length="70" mass="7764">MYIVLPFSTLALLCFDLLLYFCPFQGRTAGGLSPITVVLLMGYLVPGWLGSTTKYSAWSSTNYYDVTARV</sequence>